<dbReference type="AlphaFoldDB" id="F6X9Z1"/>
<evidence type="ECO:0000313" key="9">
    <source>
        <dbReference type="Proteomes" id="UP000002279"/>
    </source>
</evidence>
<dbReference type="OrthoDB" id="10071849at2759"/>
<dbReference type="GO" id="GO:0005886">
    <property type="term" value="C:plasma membrane"/>
    <property type="evidence" value="ECO:0000318"/>
    <property type="project" value="GO_Central"/>
</dbReference>
<reference evidence="8" key="3">
    <citation type="submission" date="2025-09" db="UniProtKB">
        <authorList>
            <consortium name="Ensembl"/>
        </authorList>
    </citation>
    <scope>IDENTIFICATION</scope>
    <source>
        <strain evidence="8">Glennie</strain>
    </source>
</reference>
<comment type="subcellular location">
    <subcellularLocation>
        <location evidence="1">Membrane</location>
        <topology evidence="1">Multi-pass membrane protein</topology>
    </subcellularLocation>
</comment>
<organism evidence="8 9">
    <name type="scientific">Ornithorhynchus anatinus</name>
    <name type="common">Duckbill platypus</name>
    <dbReference type="NCBI Taxonomy" id="9258"/>
    <lineage>
        <taxon>Eukaryota</taxon>
        <taxon>Metazoa</taxon>
        <taxon>Chordata</taxon>
        <taxon>Craniata</taxon>
        <taxon>Vertebrata</taxon>
        <taxon>Euteleostomi</taxon>
        <taxon>Mammalia</taxon>
        <taxon>Monotremata</taxon>
        <taxon>Ornithorhynchidae</taxon>
        <taxon>Ornithorhynchus</taxon>
    </lineage>
</organism>
<dbReference type="eggNOG" id="ENOG502SR7E">
    <property type="taxonomic scope" value="Eukaryota"/>
</dbReference>
<protein>
    <recommendedName>
        <fullName evidence="10">Membrane spanning 4-domains A8</fullName>
    </recommendedName>
</protein>
<evidence type="ECO:0000256" key="4">
    <source>
        <dbReference type="ARBA" id="ARBA00022989"/>
    </source>
</evidence>
<comment type="similarity">
    <text evidence="2">Belongs to the MS4A family.</text>
</comment>
<evidence type="ECO:0008006" key="10">
    <source>
        <dbReference type="Google" id="ProtNLM"/>
    </source>
</evidence>
<gene>
    <name evidence="8" type="primary">LOC100073404</name>
</gene>
<dbReference type="Proteomes" id="UP000002279">
    <property type="component" value="Chromosome 3"/>
</dbReference>
<feature type="compositionally biased region" description="Polar residues" evidence="6">
    <location>
        <begin position="233"/>
        <end position="249"/>
    </location>
</feature>
<dbReference type="Ensembl" id="ENSOANT00000022604.3">
    <property type="protein sequence ID" value="ENSOANP00000022600.3"/>
    <property type="gene ID" value="ENSOANG00000014340.3"/>
</dbReference>
<feature type="transmembrane region" description="Helical" evidence="7">
    <location>
        <begin position="132"/>
        <end position="151"/>
    </location>
</feature>
<evidence type="ECO:0000256" key="2">
    <source>
        <dbReference type="ARBA" id="ARBA00009565"/>
    </source>
</evidence>
<dbReference type="GeneID" id="100073404"/>
<dbReference type="OMA" id="HISISFW"/>
<dbReference type="FunCoup" id="F6X9Z1">
    <property type="interactions" value="248"/>
</dbReference>
<evidence type="ECO:0000256" key="3">
    <source>
        <dbReference type="ARBA" id="ARBA00022692"/>
    </source>
</evidence>
<keyword evidence="4 7" id="KW-1133">Transmembrane helix</keyword>
<evidence type="ECO:0000256" key="5">
    <source>
        <dbReference type="ARBA" id="ARBA00023136"/>
    </source>
</evidence>
<dbReference type="Bgee" id="ENSOANG00000014340">
    <property type="expression patterns" value="Expressed in adult mammalian kidney and 8 other cell types or tissues"/>
</dbReference>
<accession>F6X9Z1</accession>
<dbReference type="STRING" id="9258.ENSOANP00000022600"/>
<sequence>MTSKPANNGAVLTPPGNGVTIIQMGSNVAQGNQQVPLYSGNQFQGVVQLVNSNLTTGVLKEYGQVFGAIQIMIGLIHIIFGVALGTEVTVRYLSLAFYGAYPFWGGLSFIISGTLSVSSQRNPTICLVNGSVGMNILSAIFSVTGILLLIAELCLNHPRYFTEQGHLNHRSGAVLSTGLMLFSLLEFSIACVASHYGCLVGSCCGGGQVTMIIPNDPTATPMVAPDPMPSAPDFSNTVGTTSSGHTLRA</sequence>
<feature type="transmembrane region" description="Helical" evidence="7">
    <location>
        <begin position="65"/>
        <end position="85"/>
    </location>
</feature>
<dbReference type="Pfam" id="PF04103">
    <property type="entry name" value="CD20"/>
    <property type="match status" value="1"/>
</dbReference>
<dbReference type="GO" id="GO:0007166">
    <property type="term" value="P:cell surface receptor signaling pathway"/>
    <property type="evidence" value="ECO:0000318"/>
    <property type="project" value="GO_Central"/>
</dbReference>
<evidence type="ECO:0000256" key="1">
    <source>
        <dbReference type="ARBA" id="ARBA00004141"/>
    </source>
</evidence>
<dbReference type="GeneTree" id="ENSGT00940000162329"/>
<dbReference type="PANTHER" id="PTHR23320">
    <property type="entry name" value="MEMBRANE-SPANNING 4-DOMAINS SUBFAMILY A MS4A -RELATED"/>
    <property type="match status" value="1"/>
</dbReference>
<feature type="transmembrane region" description="Helical" evidence="7">
    <location>
        <begin position="92"/>
        <end position="112"/>
    </location>
</feature>
<dbReference type="RefSeq" id="XP_028917272.1">
    <property type="nucleotide sequence ID" value="XM_029061439.1"/>
</dbReference>
<dbReference type="PANTHER" id="PTHR23320:SF155">
    <property type="entry name" value="MEMBRANE-SPANNING 4-DOMAINS SUBFAMILY A MEMBER 8"/>
    <property type="match status" value="1"/>
</dbReference>
<keyword evidence="9" id="KW-1185">Reference proteome</keyword>
<evidence type="ECO:0000256" key="6">
    <source>
        <dbReference type="SAM" id="MobiDB-lite"/>
    </source>
</evidence>
<name>F6X9Z1_ORNAN</name>
<reference evidence="8" key="2">
    <citation type="submission" date="2025-08" db="UniProtKB">
        <authorList>
            <consortium name="Ensembl"/>
        </authorList>
    </citation>
    <scope>IDENTIFICATION</scope>
    <source>
        <strain evidence="8">Glennie</strain>
    </source>
</reference>
<keyword evidence="3 7" id="KW-0812">Transmembrane</keyword>
<dbReference type="KEGG" id="oaa:100073404"/>
<feature type="region of interest" description="Disordered" evidence="6">
    <location>
        <begin position="230"/>
        <end position="249"/>
    </location>
</feature>
<dbReference type="InParanoid" id="F6X9Z1"/>
<proteinExistence type="inferred from homology"/>
<evidence type="ECO:0000256" key="7">
    <source>
        <dbReference type="SAM" id="Phobius"/>
    </source>
</evidence>
<evidence type="ECO:0000313" key="8">
    <source>
        <dbReference type="Ensembl" id="ENSOANP00000022600.3"/>
    </source>
</evidence>
<reference evidence="8 9" key="1">
    <citation type="journal article" date="2008" name="Nature">
        <title>Genome analysis of the platypus reveals unique signatures of evolution.</title>
        <authorList>
            <person name="Warren W.C."/>
            <person name="Hillier L.W."/>
            <person name="Marshall Graves J.A."/>
            <person name="Birney E."/>
            <person name="Ponting C.P."/>
            <person name="Grutzner F."/>
            <person name="Belov K."/>
            <person name="Miller W."/>
            <person name="Clarke L."/>
            <person name="Chinwalla A.T."/>
            <person name="Yang S.P."/>
            <person name="Heger A."/>
            <person name="Locke D.P."/>
            <person name="Miethke P."/>
            <person name="Waters P.D."/>
            <person name="Veyrunes F."/>
            <person name="Fulton L."/>
            <person name="Fulton B."/>
            <person name="Graves T."/>
            <person name="Wallis J."/>
            <person name="Puente X.S."/>
            <person name="Lopez-Otin C."/>
            <person name="Ordonez G.R."/>
            <person name="Eichler E.E."/>
            <person name="Chen L."/>
            <person name="Cheng Z."/>
            <person name="Deakin J.E."/>
            <person name="Alsop A."/>
            <person name="Thompson K."/>
            <person name="Kirby P."/>
            <person name="Papenfuss A.T."/>
            <person name="Wakefield M.J."/>
            <person name="Olender T."/>
            <person name="Lancet D."/>
            <person name="Huttley G.A."/>
            <person name="Smit A.F."/>
            <person name="Pask A."/>
            <person name="Temple-Smith P."/>
            <person name="Batzer M.A."/>
            <person name="Walker J.A."/>
            <person name="Konkel M.K."/>
            <person name="Harris R.S."/>
            <person name="Whittington C.M."/>
            <person name="Wong E.S."/>
            <person name="Gemmell N.J."/>
            <person name="Buschiazzo E."/>
            <person name="Vargas Jentzsch I.M."/>
            <person name="Merkel A."/>
            <person name="Schmitz J."/>
            <person name="Zemann A."/>
            <person name="Churakov G."/>
            <person name="Kriegs J.O."/>
            <person name="Brosius J."/>
            <person name="Murchison E.P."/>
            <person name="Sachidanandam R."/>
            <person name="Smith C."/>
            <person name="Hannon G.J."/>
            <person name="Tsend-Ayush E."/>
            <person name="McMillan D."/>
            <person name="Attenborough R."/>
            <person name="Rens W."/>
            <person name="Ferguson-Smith M."/>
            <person name="Lefevre C.M."/>
            <person name="Sharp J.A."/>
            <person name="Nicholas K.R."/>
            <person name="Ray D.A."/>
            <person name="Kube M."/>
            <person name="Reinhardt R."/>
            <person name="Pringle T.H."/>
            <person name="Taylor J."/>
            <person name="Jones R.C."/>
            <person name="Nixon B."/>
            <person name="Dacheux J.L."/>
            <person name="Niwa H."/>
            <person name="Sekita Y."/>
            <person name="Huang X."/>
            <person name="Stark A."/>
            <person name="Kheradpour P."/>
            <person name="Kellis M."/>
            <person name="Flicek P."/>
            <person name="Chen Y."/>
            <person name="Webber C."/>
            <person name="Hardison R."/>
            <person name="Nelson J."/>
            <person name="Hallsworth-Pepin K."/>
            <person name="Delehaunty K."/>
            <person name="Markovic C."/>
            <person name="Minx P."/>
            <person name="Feng Y."/>
            <person name="Kremitzki C."/>
            <person name="Mitreva M."/>
            <person name="Glasscock J."/>
            <person name="Wylie T."/>
            <person name="Wohldmann P."/>
            <person name="Thiru P."/>
            <person name="Nhan M.N."/>
            <person name="Pohl C.S."/>
            <person name="Smith S.M."/>
            <person name="Hou S."/>
            <person name="Nefedov M."/>
            <person name="de Jong P.J."/>
            <person name="Renfree M.B."/>
            <person name="Mardis E.R."/>
            <person name="Wilson R.K."/>
        </authorList>
    </citation>
    <scope>NUCLEOTIDE SEQUENCE [LARGE SCALE GENOMIC DNA]</scope>
    <source>
        <strain evidence="8 9">Glennie</strain>
    </source>
</reference>
<dbReference type="InterPro" id="IPR007237">
    <property type="entry name" value="CD20-like"/>
</dbReference>
<dbReference type="InterPro" id="IPR030417">
    <property type="entry name" value="MS4A"/>
</dbReference>
<keyword evidence="5 7" id="KW-0472">Membrane</keyword>